<dbReference type="Pfam" id="PF19982">
    <property type="entry name" value="DUF6418"/>
    <property type="match status" value="1"/>
</dbReference>
<feature type="transmembrane region" description="Helical" evidence="1">
    <location>
        <begin position="153"/>
        <end position="171"/>
    </location>
</feature>
<dbReference type="AlphaFoldDB" id="Q1GSU1"/>
<protein>
    <recommendedName>
        <fullName evidence="2">DUF6418 domain-containing protein</fullName>
    </recommendedName>
</protein>
<evidence type="ECO:0000313" key="4">
    <source>
        <dbReference type="Proteomes" id="UP000006578"/>
    </source>
</evidence>
<keyword evidence="4" id="KW-1185">Reference proteome</keyword>
<dbReference type="eggNOG" id="ENOG50342CG">
    <property type="taxonomic scope" value="Bacteria"/>
</dbReference>
<dbReference type="Proteomes" id="UP000006578">
    <property type="component" value="Chromosome"/>
</dbReference>
<evidence type="ECO:0000259" key="2">
    <source>
        <dbReference type="Pfam" id="PF19982"/>
    </source>
</evidence>
<dbReference type="RefSeq" id="WP_011541861.1">
    <property type="nucleotide sequence ID" value="NC_008048.1"/>
</dbReference>
<feature type="transmembrane region" description="Helical" evidence="1">
    <location>
        <begin position="355"/>
        <end position="381"/>
    </location>
</feature>
<keyword evidence="1" id="KW-0472">Membrane</keyword>
<sequence>MLTSISFVFTALFLFLLWKKQRPIFFAGFFILFGLIYRIVDAVYLDLAGPVYAIELERYIGGNGAAPAFILSCFAFFLPLAVLLRRDRLTRGIPGLQPETPYHALLRKGAFAGLCALILFLYVDMVRIGTIPLFSGMDRLEYSRVAGYLHGPAYEMNFLISSTIGVFAFLPRLFGKQYSLSFIGLMAALLCYWALTGNRFSPFFVTLSFFFIPYAAIVALESAGAIRRESMRNVWSVLVSSRVLLLLGGLAASVAIVGLIFNSYYDVRNYADPFFHIKQRVLVQPIQIWASAWDSIRFGLAERINWLAIDQVLINPARPEGNTTIYYLMERELGFFRAEELIEAGQQYAGGYPEIFFLLFGVLPAIPLMILFGTATVFVLYCAVRSFARGRPLTCIMALYVFYGFSLCYIGGMLNFIIAPTFLVKLALLWVVWIAEKYFIARGASSVRAFPATGRARPGRPSPY</sequence>
<dbReference type="OrthoDB" id="7605198at2"/>
<dbReference type="HOGENOM" id="CLU_589116_0_0_5"/>
<dbReference type="STRING" id="317655.Sala_1568"/>
<feature type="transmembrane region" description="Helical" evidence="1">
    <location>
        <begin position="393"/>
        <end position="412"/>
    </location>
</feature>
<accession>Q1GSU1</accession>
<feature type="transmembrane region" description="Helical" evidence="1">
    <location>
        <begin position="201"/>
        <end position="222"/>
    </location>
</feature>
<feature type="transmembrane region" description="Helical" evidence="1">
    <location>
        <begin position="178"/>
        <end position="195"/>
    </location>
</feature>
<proteinExistence type="predicted"/>
<feature type="transmembrane region" description="Helical" evidence="1">
    <location>
        <begin position="105"/>
        <end position="123"/>
    </location>
</feature>
<dbReference type="EMBL" id="CP000356">
    <property type="protein sequence ID" value="ABF53281.1"/>
    <property type="molecule type" value="Genomic_DNA"/>
</dbReference>
<dbReference type="InterPro" id="IPR046303">
    <property type="entry name" value="DUF6418"/>
</dbReference>
<dbReference type="KEGG" id="sal:Sala_1568"/>
<feature type="transmembrane region" description="Helical" evidence="1">
    <location>
        <begin position="65"/>
        <end position="84"/>
    </location>
</feature>
<evidence type="ECO:0000313" key="3">
    <source>
        <dbReference type="EMBL" id="ABF53281.1"/>
    </source>
</evidence>
<feature type="domain" description="DUF6418" evidence="2">
    <location>
        <begin position="319"/>
        <end position="417"/>
    </location>
</feature>
<keyword evidence="1" id="KW-0812">Transmembrane</keyword>
<name>Q1GSU1_SPHAL</name>
<organism evidence="3 4">
    <name type="scientific">Sphingopyxis alaskensis (strain DSM 13593 / LMG 18877 / RB2256)</name>
    <name type="common">Sphingomonas alaskensis</name>
    <dbReference type="NCBI Taxonomy" id="317655"/>
    <lineage>
        <taxon>Bacteria</taxon>
        <taxon>Pseudomonadati</taxon>
        <taxon>Pseudomonadota</taxon>
        <taxon>Alphaproteobacteria</taxon>
        <taxon>Sphingomonadales</taxon>
        <taxon>Sphingomonadaceae</taxon>
        <taxon>Sphingopyxis</taxon>
    </lineage>
</organism>
<keyword evidence="1" id="KW-1133">Transmembrane helix</keyword>
<gene>
    <name evidence="3" type="ordered locus">Sala_1568</name>
</gene>
<evidence type="ECO:0000256" key="1">
    <source>
        <dbReference type="SAM" id="Phobius"/>
    </source>
</evidence>
<reference evidence="3 4" key="1">
    <citation type="journal article" date="2009" name="Proc. Natl. Acad. Sci. U.S.A.">
        <title>The genomic basis of trophic strategy in marine bacteria.</title>
        <authorList>
            <person name="Lauro F.M."/>
            <person name="McDougald D."/>
            <person name="Thomas T."/>
            <person name="Williams T.J."/>
            <person name="Egan S."/>
            <person name="Rice S."/>
            <person name="DeMaere M.Z."/>
            <person name="Ting L."/>
            <person name="Ertan H."/>
            <person name="Johnson J."/>
            <person name="Ferriera S."/>
            <person name="Lapidus A."/>
            <person name="Anderson I."/>
            <person name="Kyrpides N."/>
            <person name="Munk A.C."/>
            <person name="Detter C."/>
            <person name="Han C.S."/>
            <person name="Brown M.V."/>
            <person name="Robb F.T."/>
            <person name="Kjelleberg S."/>
            <person name="Cavicchioli R."/>
        </authorList>
    </citation>
    <scope>NUCLEOTIDE SEQUENCE [LARGE SCALE GENOMIC DNA]</scope>
    <source>
        <strain evidence="4">DSM 13593 / LMG 18877 / RB2256</strain>
    </source>
</reference>
<feature type="transmembrane region" description="Helical" evidence="1">
    <location>
        <begin position="243"/>
        <end position="265"/>
    </location>
</feature>
<feature type="transmembrane region" description="Helical" evidence="1">
    <location>
        <begin position="24"/>
        <end position="45"/>
    </location>
</feature>